<feature type="transmembrane region" description="Helical" evidence="1">
    <location>
        <begin position="12"/>
        <end position="33"/>
    </location>
</feature>
<evidence type="ECO:0000313" key="3">
    <source>
        <dbReference type="EMBL" id="MBC5616534.1"/>
    </source>
</evidence>
<dbReference type="RefSeq" id="WP_055203209.1">
    <property type="nucleotide sequence ID" value="NZ_JACOOK010000002.1"/>
</dbReference>
<reference evidence="3 4" key="1">
    <citation type="submission" date="2020-08" db="EMBL/GenBank/DDBJ databases">
        <title>Genome public.</title>
        <authorList>
            <person name="Liu C."/>
            <person name="Sun Q."/>
        </authorList>
    </citation>
    <scope>NUCLEOTIDE SEQUENCE [LARGE SCALE GENOMIC DNA]</scope>
    <source>
        <strain evidence="3 4">New-7</strain>
    </source>
</reference>
<keyword evidence="4" id="KW-1185">Reference proteome</keyword>
<gene>
    <name evidence="3" type="ORF">H8S08_05800</name>
</gene>
<feature type="domain" description="Bacterial Pleckstrin homology" evidence="2">
    <location>
        <begin position="63"/>
        <end position="160"/>
    </location>
</feature>
<keyword evidence="1" id="KW-1133">Transmembrane helix</keyword>
<feature type="transmembrane region" description="Helical" evidence="1">
    <location>
        <begin position="39"/>
        <end position="57"/>
    </location>
</feature>
<dbReference type="Proteomes" id="UP000636891">
    <property type="component" value="Unassembled WGS sequence"/>
</dbReference>
<evidence type="ECO:0000259" key="2">
    <source>
        <dbReference type="Pfam" id="PF10882"/>
    </source>
</evidence>
<organism evidence="3 4">
    <name type="scientific">Alistipes hominis</name>
    <dbReference type="NCBI Taxonomy" id="2763015"/>
    <lineage>
        <taxon>Bacteria</taxon>
        <taxon>Pseudomonadati</taxon>
        <taxon>Bacteroidota</taxon>
        <taxon>Bacteroidia</taxon>
        <taxon>Bacteroidales</taxon>
        <taxon>Rikenellaceae</taxon>
        <taxon>Alistipes</taxon>
    </lineage>
</organism>
<keyword evidence="1" id="KW-0472">Membrane</keyword>
<proteinExistence type="predicted"/>
<evidence type="ECO:0000256" key="1">
    <source>
        <dbReference type="SAM" id="Phobius"/>
    </source>
</evidence>
<dbReference type="Pfam" id="PF10882">
    <property type="entry name" value="bPH_5"/>
    <property type="match status" value="1"/>
</dbReference>
<keyword evidence="1" id="KW-0812">Transmembrane</keyword>
<evidence type="ECO:0000313" key="4">
    <source>
        <dbReference type="Proteomes" id="UP000636891"/>
    </source>
</evidence>
<accession>A0ABR7CLQ0</accession>
<name>A0ABR7CLQ0_9BACT</name>
<dbReference type="InterPro" id="IPR027783">
    <property type="entry name" value="Bacterial_PH-related"/>
</dbReference>
<comment type="caution">
    <text evidence="3">The sequence shown here is derived from an EMBL/GenBank/DDBJ whole genome shotgun (WGS) entry which is preliminary data.</text>
</comment>
<protein>
    <recommendedName>
        <fullName evidence="2">Bacterial Pleckstrin homology domain-containing protein</fullName>
    </recommendedName>
</protein>
<sequence>MEKKYKYRYDRRCRRITAALLLILAGLFVWFHFVLGGDYLPAWGLFFVVCIITLYILSIPRYILLDDAALEIHCIVDLTRIHIEDIELIRRIERSEFRRLWPLLGSYGFWGYYGYYFSFREWTLYKVYAAERNNLVLIEDIYEDTYIVSCDDPDGLIAFVSEARDRKRAEILRHTAGQIAK</sequence>
<feature type="transmembrane region" description="Helical" evidence="1">
    <location>
        <begin position="100"/>
        <end position="118"/>
    </location>
</feature>
<dbReference type="EMBL" id="JACOOK010000002">
    <property type="protein sequence ID" value="MBC5616534.1"/>
    <property type="molecule type" value="Genomic_DNA"/>
</dbReference>